<dbReference type="SUPFAM" id="SSF51971">
    <property type="entry name" value="Nucleotide-binding domain"/>
    <property type="match status" value="1"/>
</dbReference>
<keyword evidence="4" id="KW-0285">Flavoprotein</keyword>
<evidence type="ECO:0000256" key="2">
    <source>
        <dbReference type="ARBA" id="ARBA00008312"/>
    </source>
</evidence>
<dbReference type="PROSITE" id="PS51379">
    <property type="entry name" value="4FE4S_FER_2"/>
    <property type="match status" value="2"/>
</dbReference>
<feature type="binding site" evidence="12">
    <location>
        <position position="117"/>
    </location>
    <ligand>
        <name>FAD</name>
        <dbReference type="ChEBI" id="CHEBI:57692"/>
    </ligand>
</feature>
<gene>
    <name evidence="15" type="ORF">RW1_009_00850</name>
</gene>
<protein>
    <recommendedName>
        <fullName evidence="3">ferredoxin--NADP(+) reductase</fullName>
        <ecNumber evidence="3">1.18.1.2</ecNumber>
    </recommendedName>
</protein>
<feature type="binding site" evidence="12">
    <location>
        <position position="145"/>
    </location>
    <ligand>
        <name>FAD</name>
        <dbReference type="ChEBI" id="CHEBI:57692"/>
    </ligand>
</feature>
<keyword evidence="8" id="KW-0560">Oxidoreductase</keyword>
<evidence type="ECO:0000256" key="7">
    <source>
        <dbReference type="ARBA" id="ARBA00022857"/>
    </source>
</evidence>
<feature type="binding site" evidence="12">
    <location>
        <begin position="473"/>
        <end position="475"/>
    </location>
    <ligand>
        <name>FAD</name>
        <dbReference type="ChEBI" id="CHEBI:57692"/>
    </ligand>
</feature>
<comment type="caution">
    <text evidence="15">The sequence shown here is derived from an EMBL/GenBank/DDBJ whole genome shotgun (WGS) entry which is preliminary data.</text>
</comment>
<comment type="similarity">
    <text evidence="2">Belongs to the ferredoxin--NADP reductase type 1 family.</text>
</comment>
<dbReference type="Gene3D" id="3.50.50.60">
    <property type="entry name" value="FAD/NAD(P)-binding domain"/>
    <property type="match status" value="1"/>
</dbReference>
<dbReference type="AlphaFoldDB" id="X0Q0I9"/>
<evidence type="ECO:0000256" key="3">
    <source>
        <dbReference type="ARBA" id="ARBA00013223"/>
    </source>
</evidence>
<evidence type="ECO:0000256" key="13">
    <source>
        <dbReference type="PIRSR" id="PIRSR000362-2"/>
    </source>
</evidence>
<evidence type="ECO:0000313" key="16">
    <source>
        <dbReference type="Proteomes" id="UP000019491"/>
    </source>
</evidence>
<keyword evidence="6 12" id="KW-0274">FAD</keyword>
<comment type="cofactor">
    <cofactor evidence="1 12">
        <name>FAD</name>
        <dbReference type="ChEBI" id="CHEBI:57692"/>
    </cofactor>
</comment>
<evidence type="ECO:0000256" key="9">
    <source>
        <dbReference type="ARBA" id="ARBA00023004"/>
    </source>
</evidence>
<dbReference type="Proteomes" id="UP000019491">
    <property type="component" value="Unassembled WGS sequence"/>
</dbReference>
<dbReference type="Pfam" id="PF00037">
    <property type="entry name" value="Fer4"/>
    <property type="match status" value="1"/>
</dbReference>
<name>X0Q0I9_RHOWR</name>
<accession>X0Q0I9</accession>
<dbReference type="OrthoDB" id="289202at2"/>
<dbReference type="InterPro" id="IPR021163">
    <property type="entry name" value="Ferredox_Rdtase_adrenod"/>
</dbReference>
<dbReference type="SUPFAM" id="SSF54862">
    <property type="entry name" value="4Fe-4S ferredoxins"/>
    <property type="match status" value="1"/>
</dbReference>
<keyword evidence="10" id="KW-0411">Iron-sulfur</keyword>
<feature type="binding site" evidence="13">
    <location>
        <position position="473"/>
    </location>
    <ligand>
        <name>NADP(+)</name>
        <dbReference type="ChEBI" id="CHEBI:58349"/>
    </ligand>
</feature>
<dbReference type="InterPro" id="IPR036188">
    <property type="entry name" value="FAD/NAD-bd_sf"/>
</dbReference>
<dbReference type="InterPro" id="IPR017900">
    <property type="entry name" value="4Fe4S_Fe_S_CS"/>
</dbReference>
<dbReference type="GO" id="GO:0051536">
    <property type="term" value="F:iron-sulfur cluster binding"/>
    <property type="evidence" value="ECO:0007669"/>
    <property type="project" value="UniProtKB-KW"/>
</dbReference>
<evidence type="ECO:0000256" key="6">
    <source>
        <dbReference type="ARBA" id="ARBA00022827"/>
    </source>
</evidence>
<evidence type="ECO:0000259" key="14">
    <source>
        <dbReference type="PROSITE" id="PS51379"/>
    </source>
</evidence>
<dbReference type="Pfam" id="PF07992">
    <property type="entry name" value="Pyr_redox_2"/>
    <property type="match status" value="1"/>
</dbReference>
<keyword evidence="9" id="KW-0408">Iron</keyword>
<sequence length="559" mass="60247">MTYVITQACCNDASCVSVCPVNCIHPTPDEAAFMTTEMLFIDPATCIDCGACAEACPVDAVRLDIELSDNEQRYAEINEAYYVQNPIDPEANRPIPRQRRTEDYAGLRVAVVGSGPAACYAAAEVAKHRGAEVEMYDRLLTPFGLIRSGVAPDHPGTKTITNLFKRTVSKPNVHLHLGVTIGEDLSHAELLETHTAVIYAVGAAGDRRLDIPGEDLVGSHAATEFVSWYNGHPDFADASFDLSGERAVVVGNGNVALDVARILVADPDELDRTDIADHAIEALRRSNIREVVILGRRGPAQAAYTNSELLALLHLPDVDLVIANEEAELDGITHDLISRGKTTASVRIKAELAAEIASRPTTGAKKRIVLRYLKSPAEILGSERVSGIRLTNNSLVYNDDCTARAVAFSGGETIDCGLVLRSIGYRGNEIPGVPFDQRRAVIPNDSGRVLERAEGQPVAGTYTVGWIKRGPTGVIGSNKKCAEETVGALLDDFGAGVLQPVPGRARLDQMLIDRIPDVVDLQGWNRIDSAERKAGSTRGKPRVKFVDPESMMNVVRGEG</sequence>
<dbReference type="RefSeq" id="WP_037228590.1">
    <property type="nucleotide sequence ID" value="NZ_BAWF01000009.1"/>
</dbReference>
<proteinExistence type="inferred from homology"/>
<evidence type="ECO:0000313" key="15">
    <source>
        <dbReference type="EMBL" id="GAF43661.1"/>
    </source>
</evidence>
<evidence type="ECO:0000256" key="5">
    <source>
        <dbReference type="ARBA" id="ARBA00022723"/>
    </source>
</evidence>
<evidence type="ECO:0000256" key="8">
    <source>
        <dbReference type="ARBA" id="ARBA00023002"/>
    </source>
</evidence>
<dbReference type="PROSITE" id="PS00198">
    <property type="entry name" value="4FE4S_FER_1"/>
    <property type="match status" value="1"/>
</dbReference>
<dbReference type="PRINTS" id="PR00419">
    <property type="entry name" value="ADXRDTASE"/>
</dbReference>
<dbReference type="PANTHER" id="PTHR48467">
    <property type="entry name" value="GLUTAMATE SYNTHASE 1 [NADH], CHLOROPLASTIC-LIKE"/>
    <property type="match status" value="1"/>
</dbReference>
<dbReference type="InterPro" id="IPR017896">
    <property type="entry name" value="4Fe4S_Fe-S-bd"/>
</dbReference>
<feature type="binding site" evidence="13">
    <location>
        <begin position="296"/>
        <end position="297"/>
    </location>
    <ligand>
        <name>NADP(+)</name>
        <dbReference type="ChEBI" id="CHEBI:58349"/>
    </ligand>
</feature>
<evidence type="ECO:0000256" key="1">
    <source>
        <dbReference type="ARBA" id="ARBA00001974"/>
    </source>
</evidence>
<dbReference type="PIRSF" id="PIRSF000362">
    <property type="entry name" value="FNR"/>
    <property type="match status" value="1"/>
</dbReference>
<dbReference type="GO" id="GO:0004324">
    <property type="term" value="F:ferredoxin-NADP+ reductase activity"/>
    <property type="evidence" value="ECO:0007669"/>
    <property type="project" value="UniProtKB-EC"/>
</dbReference>
<comment type="catalytic activity">
    <reaction evidence="11">
        <text>2 reduced [2Fe-2S]-[ferredoxin] + NADP(+) + H(+) = 2 oxidized [2Fe-2S]-[ferredoxin] + NADPH</text>
        <dbReference type="Rhea" id="RHEA:20125"/>
        <dbReference type="Rhea" id="RHEA-COMP:10000"/>
        <dbReference type="Rhea" id="RHEA-COMP:10001"/>
        <dbReference type="ChEBI" id="CHEBI:15378"/>
        <dbReference type="ChEBI" id="CHEBI:33737"/>
        <dbReference type="ChEBI" id="CHEBI:33738"/>
        <dbReference type="ChEBI" id="CHEBI:57783"/>
        <dbReference type="ChEBI" id="CHEBI:58349"/>
        <dbReference type="EC" id="1.18.1.2"/>
    </reaction>
</comment>
<evidence type="ECO:0000256" key="4">
    <source>
        <dbReference type="ARBA" id="ARBA00022630"/>
    </source>
</evidence>
<dbReference type="Gene3D" id="3.40.50.720">
    <property type="entry name" value="NAD(P)-binding Rossmann-like Domain"/>
    <property type="match status" value="1"/>
</dbReference>
<evidence type="ECO:0000256" key="12">
    <source>
        <dbReference type="PIRSR" id="PIRSR000362-1"/>
    </source>
</evidence>
<dbReference type="CDD" id="cd04410">
    <property type="entry name" value="DMSOR_beta-like"/>
    <property type="match status" value="1"/>
</dbReference>
<keyword evidence="5" id="KW-0479">Metal-binding</keyword>
<evidence type="ECO:0000256" key="11">
    <source>
        <dbReference type="ARBA" id="ARBA00047776"/>
    </source>
</evidence>
<keyword evidence="16" id="KW-1185">Reference proteome</keyword>
<reference evidence="15 16" key="1">
    <citation type="submission" date="2014-02" db="EMBL/GenBank/DDBJ databases">
        <title>Whole genome shotgun sequence of Rhodococcus wratislaviensis NBRC 100605.</title>
        <authorList>
            <person name="Hosoyama A."/>
            <person name="Tsuchikane K."/>
            <person name="Yoshida I."/>
            <person name="Ohji S."/>
            <person name="Ichikawa N."/>
            <person name="Yamazoe A."/>
            <person name="Fujita N."/>
        </authorList>
    </citation>
    <scope>NUCLEOTIDE SEQUENCE [LARGE SCALE GENOMIC DNA]</scope>
    <source>
        <strain evidence="15 16">NBRC 100605</strain>
    </source>
</reference>
<dbReference type="InterPro" id="IPR055275">
    <property type="entry name" value="Ferredox_Rdtase"/>
</dbReference>
<evidence type="ECO:0000256" key="10">
    <source>
        <dbReference type="ARBA" id="ARBA00023014"/>
    </source>
</evidence>
<dbReference type="InterPro" id="IPR023753">
    <property type="entry name" value="FAD/NAD-binding_dom"/>
</dbReference>
<dbReference type="PANTHER" id="PTHR48467:SF1">
    <property type="entry name" value="GLUTAMATE SYNTHASE 1 [NADH], CHLOROPLASTIC-LIKE"/>
    <property type="match status" value="1"/>
</dbReference>
<dbReference type="EMBL" id="BAWF01000009">
    <property type="protein sequence ID" value="GAF43661.1"/>
    <property type="molecule type" value="Genomic_DNA"/>
</dbReference>
<dbReference type="Gene3D" id="3.30.70.20">
    <property type="match status" value="1"/>
</dbReference>
<feature type="binding site" evidence="12">
    <location>
        <position position="466"/>
    </location>
    <ligand>
        <name>FAD</name>
        <dbReference type="ChEBI" id="CHEBI:57692"/>
    </ligand>
</feature>
<feature type="domain" description="4Fe-4S ferredoxin-type" evidence="14">
    <location>
        <begin position="37"/>
        <end position="66"/>
    </location>
</feature>
<dbReference type="EC" id="1.18.1.2" evidence="3"/>
<dbReference type="GO" id="GO:0046872">
    <property type="term" value="F:metal ion binding"/>
    <property type="evidence" value="ECO:0007669"/>
    <property type="project" value="UniProtKB-KW"/>
</dbReference>
<organism evidence="15 16">
    <name type="scientific">Rhodococcus wratislaviensis NBRC 100605</name>
    <dbReference type="NCBI Taxonomy" id="1219028"/>
    <lineage>
        <taxon>Bacteria</taxon>
        <taxon>Bacillati</taxon>
        <taxon>Actinomycetota</taxon>
        <taxon>Actinomycetes</taxon>
        <taxon>Mycobacteriales</taxon>
        <taxon>Nocardiaceae</taxon>
        <taxon>Rhodococcus</taxon>
    </lineage>
</organism>
<feature type="binding site" evidence="13">
    <location>
        <begin position="252"/>
        <end position="255"/>
    </location>
    <ligand>
        <name>NADP(+)</name>
        <dbReference type="ChEBI" id="CHEBI:58349"/>
    </ligand>
</feature>
<feature type="binding site" evidence="12">
    <location>
        <position position="181"/>
    </location>
    <ligand>
        <name>FAD</name>
        <dbReference type="ChEBI" id="CHEBI:57692"/>
    </ligand>
</feature>
<feature type="domain" description="4Fe-4S ferredoxin-type" evidence="14">
    <location>
        <begin position="1"/>
        <end position="29"/>
    </location>
</feature>
<keyword evidence="7 13" id="KW-0521">NADP</keyword>
<feature type="binding site" evidence="13">
    <location>
        <position position="308"/>
    </location>
    <ligand>
        <name>NADP(+)</name>
        <dbReference type="ChEBI" id="CHEBI:58349"/>
    </ligand>
</feature>